<keyword evidence="10" id="KW-0503">Monooxygenase</keyword>
<dbReference type="PANTHER" id="PTHR46206:SF5">
    <property type="entry name" value="P450, PUTATIVE (EUROFUNG)-RELATED"/>
    <property type="match status" value="1"/>
</dbReference>
<dbReference type="GO" id="GO:0020037">
    <property type="term" value="F:heme binding"/>
    <property type="evidence" value="ECO:0007669"/>
    <property type="project" value="InterPro"/>
</dbReference>
<evidence type="ECO:0000256" key="7">
    <source>
        <dbReference type="ARBA" id="ARBA00022989"/>
    </source>
</evidence>
<keyword evidence="11" id="KW-0472">Membrane</keyword>
<sequence length="551" mass="63033">MFSLLLEFPRNAILVGLLGTVLIGAKYAKWSSQRKAGLKSKDDAFSLFEALILTINERVKAWRFLLKGPTLIADAYKKANGAPFLIDVPENRYHFVSTWTHIGEINAVPDTVLSLTAAAKEILQPQYTMHKFDWDISRGRDSVPLNRTLRTYLTNHLPNLIPKLRRHLRVIFDRHIQAGPLKNGMKRTQTYLRSDFSTYDFRLGFRSPKLFPMLVESIAHSNIMSFFGEDLVQDPEFIKAGVGFIENTLIISEVVRVLPRMIAPAVGRFLSRTFNSQTIIFDTLIPIVELRLEERARKKQGHDVPEHHDCIQWIINGTTRPWAAERVVHELIALWFGSVHITSTTACFVLHDLCLHPEYIPLIRKDIERSGWESFDQSKGQEFPLLDSFMKESSRLNPVEAMSTRRIALKPFELSGGHQVPVGEWVCTAPGAMHRDPAYWAKALEFHGFRFVEPTLYKAILSATEFEIPEPGKESAFNEVLDWQLWGTGRNACSGRFYATALAKTMLALLIMNYDMKLADHKRSKHSFTWRSFIYPYASTPILLKPRSVTF</sequence>
<keyword evidence="5" id="KW-0812">Transmembrane</keyword>
<dbReference type="SUPFAM" id="SSF48264">
    <property type="entry name" value="Cytochrome P450"/>
    <property type="match status" value="1"/>
</dbReference>
<comment type="subcellular location">
    <subcellularLocation>
        <location evidence="2">Membrane</location>
    </subcellularLocation>
</comment>
<dbReference type="EMBL" id="NPIC01000004">
    <property type="protein sequence ID" value="RDL36451.1"/>
    <property type="molecule type" value="Genomic_DNA"/>
</dbReference>
<dbReference type="OrthoDB" id="1844152at2759"/>
<dbReference type="GO" id="GO:0004497">
    <property type="term" value="F:monooxygenase activity"/>
    <property type="evidence" value="ECO:0007669"/>
    <property type="project" value="UniProtKB-KW"/>
</dbReference>
<keyword evidence="14" id="KW-1185">Reference proteome</keyword>
<evidence type="ECO:0000256" key="9">
    <source>
        <dbReference type="ARBA" id="ARBA00023004"/>
    </source>
</evidence>
<proteinExistence type="inferred from homology"/>
<reference evidence="13 14" key="1">
    <citation type="journal article" date="2018" name="IMA Fungus">
        <title>IMA Genome-F 9: Draft genome sequence of Annulohypoxylon stygium, Aspergillus mulundensis, Berkeleyomyces basicola (syn. Thielaviopsis basicola), Ceratocystis smalleyi, two Cercospora beticola strains, Coleophoma cylindrospora, Fusarium fracticaudum, Phialophora cf. hyalina, and Morchella septimelata.</title>
        <authorList>
            <person name="Wingfield B.D."/>
            <person name="Bills G.F."/>
            <person name="Dong Y."/>
            <person name="Huang W."/>
            <person name="Nel W.J."/>
            <person name="Swalarsk-Parry B.S."/>
            <person name="Vaghefi N."/>
            <person name="Wilken P.M."/>
            <person name="An Z."/>
            <person name="de Beer Z.W."/>
            <person name="De Vos L."/>
            <person name="Chen L."/>
            <person name="Duong T.A."/>
            <person name="Gao Y."/>
            <person name="Hammerbacher A."/>
            <person name="Kikkert J.R."/>
            <person name="Li Y."/>
            <person name="Li H."/>
            <person name="Li K."/>
            <person name="Li Q."/>
            <person name="Liu X."/>
            <person name="Ma X."/>
            <person name="Naidoo K."/>
            <person name="Pethybridge S.J."/>
            <person name="Sun J."/>
            <person name="Steenkamp E.T."/>
            <person name="van der Nest M.A."/>
            <person name="van Wyk S."/>
            <person name="Wingfield M.J."/>
            <person name="Xiong C."/>
            <person name="Yue Q."/>
            <person name="Zhang X."/>
        </authorList>
    </citation>
    <scope>NUCLEOTIDE SEQUENCE [LARGE SCALE GENOMIC DNA]</scope>
    <source>
        <strain evidence="13 14">BP 5553</strain>
    </source>
</reference>
<evidence type="ECO:0000256" key="8">
    <source>
        <dbReference type="ARBA" id="ARBA00023002"/>
    </source>
</evidence>
<accession>A0A370TLP8</accession>
<name>A0A370TLP8_9HELO</name>
<dbReference type="InterPro" id="IPR002403">
    <property type="entry name" value="Cyt_P450_E_grp-IV"/>
</dbReference>
<dbReference type="PANTHER" id="PTHR46206">
    <property type="entry name" value="CYTOCHROME P450"/>
    <property type="match status" value="1"/>
</dbReference>
<comment type="similarity">
    <text evidence="3">Belongs to the cytochrome P450 family.</text>
</comment>
<dbReference type="PRINTS" id="PR00465">
    <property type="entry name" value="EP450IV"/>
</dbReference>
<feature type="binding site" description="axial binding residue" evidence="12">
    <location>
        <position position="493"/>
    </location>
    <ligand>
        <name>heme</name>
        <dbReference type="ChEBI" id="CHEBI:30413"/>
    </ligand>
    <ligandPart>
        <name>Fe</name>
        <dbReference type="ChEBI" id="CHEBI:18248"/>
    </ligandPart>
</feature>
<evidence type="ECO:0000313" key="13">
    <source>
        <dbReference type="EMBL" id="RDL36451.1"/>
    </source>
</evidence>
<dbReference type="InterPro" id="IPR001128">
    <property type="entry name" value="Cyt_P450"/>
</dbReference>
<evidence type="ECO:0000313" key="14">
    <source>
        <dbReference type="Proteomes" id="UP000254866"/>
    </source>
</evidence>
<evidence type="ECO:0000256" key="1">
    <source>
        <dbReference type="ARBA" id="ARBA00001971"/>
    </source>
</evidence>
<evidence type="ECO:0000256" key="4">
    <source>
        <dbReference type="ARBA" id="ARBA00022617"/>
    </source>
</evidence>
<evidence type="ECO:0000256" key="12">
    <source>
        <dbReference type="PIRSR" id="PIRSR602403-1"/>
    </source>
</evidence>
<keyword evidence="4 12" id="KW-0349">Heme</keyword>
<keyword evidence="8" id="KW-0560">Oxidoreductase</keyword>
<dbReference type="Gene3D" id="1.10.630.10">
    <property type="entry name" value="Cytochrome P450"/>
    <property type="match status" value="1"/>
</dbReference>
<evidence type="ECO:0000256" key="5">
    <source>
        <dbReference type="ARBA" id="ARBA00022692"/>
    </source>
</evidence>
<dbReference type="GO" id="GO:0016705">
    <property type="term" value="F:oxidoreductase activity, acting on paired donors, with incorporation or reduction of molecular oxygen"/>
    <property type="evidence" value="ECO:0007669"/>
    <property type="project" value="InterPro"/>
</dbReference>
<keyword evidence="6 12" id="KW-0479">Metal-binding</keyword>
<evidence type="ECO:0000256" key="3">
    <source>
        <dbReference type="ARBA" id="ARBA00010617"/>
    </source>
</evidence>
<evidence type="ECO:0000256" key="10">
    <source>
        <dbReference type="ARBA" id="ARBA00023033"/>
    </source>
</evidence>
<dbReference type="CDD" id="cd11041">
    <property type="entry name" value="CYP503A1-like"/>
    <property type="match status" value="1"/>
</dbReference>
<keyword evidence="9 12" id="KW-0408">Iron</keyword>
<dbReference type="Pfam" id="PF00067">
    <property type="entry name" value="p450"/>
    <property type="match status" value="1"/>
</dbReference>
<dbReference type="AlphaFoldDB" id="A0A370TLP8"/>
<dbReference type="RefSeq" id="XP_031869107.1">
    <property type="nucleotide sequence ID" value="XM_032014426.1"/>
</dbReference>
<dbReference type="Proteomes" id="UP000254866">
    <property type="component" value="Unassembled WGS sequence"/>
</dbReference>
<dbReference type="GO" id="GO:0005506">
    <property type="term" value="F:iron ion binding"/>
    <property type="evidence" value="ECO:0007669"/>
    <property type="project" value="InterPro"/>
</dbReference>
<dbReference type="GeneID" id="43598652"/>
<comment type="caution">
    <text evidence="13">The sequence shown here is derived from an EMBL/GenBank/DDBJ whole genome shotgun (WGS) entry which is preliminary data.</text>
</comment>
<evidence type="ECO:0000256" key="2">
    <source>
        <dbReference type="ARBA" id="ARBA00004370"/>
    </source>
</evidence>
<dbReference type="STRING" id="2656787.A0A370TLP8"/>
<evidence type="ECO:0000256" key="11">
    <source>
        <dbReference type="ARBA" id="ARBA00023136"/>
    </source>
</evidence>
<comment type="cofactor">
    <cofactor evidence="1 12">
        <name>heme</name>
        <dbReference type="ChEBI" id="CHEBI:30413"/>
    </cofactor>
</comment>
<protein>
    <submittedName>
        <fullName evidence="13">Cytochrome P450</fullName>
    </submittedName>
</protein>
<dbReference type="GO" id="GO:0016020">
    <property type="term" value="C:membrane"/>
    <property type="evidence" value="ECO:0007669"/>
    <property type="project" value="UniProtKB-SubCell"/>
</dbReference>
<evidence type="ECO:0000256" key="6">
    <source>
        <dbReference type="ARBA" id="ARBA00022723"/>
    </source>
</evidence>
<keyword evidence="7" id="KW-1133">Transmembrane helix</keyword>
<gene>
    <name evidence="13" type="ORF">BP5553_05803</name>
</gene>
<dbReference type="InterPro" id="IPR036396">
    <property type="entry name" value="Cyt_P450_sf"/>
</dbReference>
<organism evidence="13 14">
    <name type="scientific">Venustampulla echinocandica</name>
    <dbReference type="NCBI Taxonomy" id="2656787"/>
    <lineage>
        <taxon>Eukaryota</taxon>
        <taxon>Fungi</taxon>
        <taxon>Dikarya</taxon>
        <taxon>Ascomycota</taxon>
        <taxon>Pezizomycotina</taxon>
        <taxon>Leotiomycetes</taxon>
        <taxon>Helotiales</taxon>
        <taxon>Pleuroascaceae</taxon>
        <taxon>Venustampulla</taxon>
    </lineage>
</organism>